<dbReference type="InterPro" id="IPR003410">
    <property type="entry name" value="HYR_dom"/>
</dbReference>
<evidence type="ECO:0000256" key="1">
    <source>
        <dbReference type="ARBA" id="ARBA00022729"/>
    </source>
</evidence>
<feature type="domain" description="HYR" evidence="4">
    <location>
        <begin position="2050"/>
        <end position="2130"/>
    </location>
</feature>
<feature type="domain" description="HYR" evidence="4">
    <location>
        <begin position="1801"/>
        <end position="1883"/>
    </location>
</feature>
<feature type="domain" description="HYR" evidence="4">
    <location>
        <begin position="1965"/>
        <end position="2049"/>
    </location>
</feature>
<feature type="domain" description="HYR" evidence="4">
    <location>
        <begin position="2216"/>
        <end position="2296"/>
    </location>
</feature>
<dbReference type="InterPro" id="IPR003644">
    <property type="entry name" value="Calx_beta"/>
</dbReference>
<protein>
    <recommendedName>
        <fullName evidence="4">HYR domain-containing protein</fullName>
    </recommendedName>
</protein>
<feature type="domain" description="HYR" evidence="4">
    <location>
        <begin position="2795"/>
        <end position="2879"/>
    </location>
</feature>
<dbReference type="PROSITE" id="PS50825">
    <property type="entry name" value="HYR"/>
    <property type="match status" value="19"/>
</dbReference>
<keyword evidence="3" id="KW-0106">Calcium</keyword>
<dbReference type="Gene3D" id="2.60.40.2030">
    <property type="match status" value="3"/>
</dbReference>
<dbReference type="InterPro" id="IPR038081">
    <property type="entry name" value="CalX-like_sf"/>
</dbReference>
<evidence type="ECO:0000256" key="2">
    <source>
        <dbReference type="ARBA" id="ARBA00022737"/>
    </source>
</evidence>
<feature type="domain" description="HYR" evidence="4">
    <location>
        <begin position="2880"/>
        <end position="2960"/>
    </location>
</feature>
<name>A0ABN6LFN2_9BACT</name>
<gene>
    <name evidence="5" type="ORF">PEPS_41600</name>
</gene>
<dbReference type="RefSeq" id="WP_338399185.1">
    <property type="nucleotide sequence ID" value="NZ_AP025296.1"/>
</dbReference>
<feature type="domain" description="HYR" evidence="4">
    <location>
        <begin position="2131"/>
        <end position="2215"/>
    </location>
</feature>
<organism evidence="5 6">
    <name type="scientific">Persicobacter psychrovividus</name>
    <dbReference type="NCBI Taxonomy" id="387638"/>
    <lineage>
        <taxon>Bacteria</taxon>
        <taxon>Pseudomonadati</taxon>
        <taxon>Bacteroidota</taxon>
        <taxon>Cytophagia</taxon>
        <taxon>Cytophagales</taxon>
        <taxon>Persicobacteraceae</taxon>
        <taxon>Persicobacter</taxon>
    </lineage>
</organism>
<dbReference type="Pfam" id="PF13585">
    <property type="entry name" value="CHU_C"/>
    <property type="match status" value="1"/>
</dbReference>
<feature type="domain" description="HYR" evidence="4">
    <location>
        <begin position="1550"/>
        <end position="1634"/>
    </location>
</feature>
<dbReference type="Proteomes" id="UP001354989">
    <property type="component" value="Plasmid pPP4"/>
</dbReference>
<feature type="domain" description="HYR" evidence="4">
    <location>
        <begin position="2546"/>
        <end position="2630"/>
    </location>
</feature>
<evidence type="ECO:0000256" key="3">
    <source>
        <dbReference type="ARBA" id="ARBA00022837"/>
    </source>
</evidence>
<geneLocation type="plasmid" evidence="5 6">
    <name>pPP4</name>
</geneLocation>
<feature type="domain" description="HYR" evidence="4">
    <location>
        <begin position="1635"/>
        <end position="1715"/>
    </location>
</feature>
<feature type="domain" description="HYR" evidence="4">
    <location>
        <begin position="1469"/>
        <end position="1549"/>
    </location>
</feature>
<dbReference type="PANTHER" id="PTHR24273:SF32">
    <property type="entry name" value="HYALIN"/>
    <property type="match status" value="1"/>
</dbReference>
<dbReference type="NCBIfam" id="NF012211">
    <property type="entry name" value="tand_rpt_95"/>
    <property type="match status" value="2"/>
</dbReference>
<feature type="domain" description="HYR" evidence="4">
    <location>
        <begin position="2714"/>
        <end position="2794"/>
    </location>
</feature>
<sequence>MRQHLPKHFFSPVLFFLFTLLFFTAEFAVAQESNVHYLPPFYYDLYKNGTSGGTYQHDVNEHFAILSTNESSEVTVELCYFSNGSEVPFKTYQVSKSKPVRIKLADYKSGTDTDGAGKEIFNTDNTDETNSLRDYILRRADGTEITVNKRINEFLLLTERNLSGTVLPAGGLTFKSSNPEQKFFVNITHLASPQAGILTSKGEFAKGTKFFTGHMVSNGDNRDSRRNHFLSFMALENGTQVDVKNQHGFQFFNPATKSYDLLVDGKETYILNKGESVILSYHFADGQRTGMAVNDVNGTLLETNGKPIVVNSGSWNGGGGSGYGHDIGIDQLVPIEYVGQEYIVARGPGESTRKEIEQLIVVATEANTSLKVNGSDYVLGGGLNAAGDYVIVTNDQYKVVDGQGYMYLEANHPVYVFQTVAGARDGSGQNTPGMFLVPRLNCNGAREVSVSYAKTLGTPKMQVIARTNELELVGDGGAVQSLTGGVEVQEKPGWYLHAINAQHDSYTVRSADNISPVNVVLTIVNNDIGAGGYYSGFGEVPVIGMTPELEQYGLCAGDAELQVSAPQDGWIFNWYKDGNLLADASGVDKSSYAVQDVGSYRVTAETGCGDETFPSDPIMIYPCLELSTASIEVDEGVGEIAVKVKKLQDFDEPVFFSLRQEDITTNQRDGFQDYKIQDPPNRIDPGEREVSVIIQVTDDVFDEYDEVFKLILYEPYNATMIADELETKVTIKDNDEPPFLKINATSILLKEGQDSDYTFTVSLSDGTSSFYGSEKEITFDYQFADGSAVAGEDYVASPNSGTIAFAAGEINKQITVSIINDAIDEHQENFTLTLSNAVNAKGFEGAGIEDEITATITIEDEDPMPVVKITADPVVEGKPVVLTAQLQQGEVNTVSGKDITFDYRTEDLTAEAGLDYTKVDGLTVSIPSGKSSVTFEIETLEDELFESEEFFKVQFYNFKDVADGNAGSTTALEASIIDASGDPVIAIADQQVTEGDLVTFTANVTIPSADDYIFYVSTENLLEHTGYYDPLIKAKITIPAGEETVSFTVQTYQNYKVDGARKIKVTASSDGRQPANLKFANDDFYFTILDDDVTPLAKNDQFEFSESDVGTVYSGNVSLNDEGVSNEPQFILEETDITANEGVFSFNDDGTFTFKPEKDYYGELYFYYTLKTKVGESKARANIKITNVNDFPVASGEDLQLDEGTSVTRAFIVSGIGDGGIAYRVVSAPTKGMVTIDQANGTYTYQSTQPHYGQDSFTFEVSDVDGDKAEAKINIEIDYINHSAPQAKDDHFTTDDLSVIALDVLGNDTDADGDHLKVPASKVIFVFSDYQGKGSVVFDQTKQQVVFTPELYQHETVSFKYKFYDQPDYKGQNFVSNEGTVTIEVKADNRPPVANCVGALTVKLDASGNATLTAGEVNNASTDVDGDDLSFALSQSSFSCADIGPNEVTLTVTDAKGATDQCMVLVEVKDEQLPSIDNLPADMTVAADAGNCNAVVNWTKIIASDNCGISNLEVVPNSGSAFELGTTEVTVTATDLSGNTISESFTVTVEDKEKPTIINLPTDIVLSASSTCDAQATWTLPTASDNCSSGAELTLTSTHNSGDVFGLGVTEVVYTATDKSGNTISDSFTVTVEDNEKPVIVDLPSDIVLSASSTCDAQATWTLPTATDNCSSGAELTLTSTHDSGDVFDLGVTEVVYTATDKSGNTISESFTVTVEDNEKPVIINLPSDIVLSASSTCDATATWTLPTATDNCSSGAELTLTSTHDSGDVFDLGVTEVVYTATDNSGNTISESFTVTVEDKENPVIINLPSDIVLSASSTCDAQATWTLPTATDNCSSGDDLTLTSTHDSGDVFGLGVTEVVYTATDKSGNTISESFTVTVEDNEKPVIVDLPSDIVLSASSTCDAQATWTLPTASDNCSSGADLTLTSTHNSGDVFGLGVTEVVYTATDKSGNTISESFTVTVEDTEKPTIINLPTDIVLSASSTCDATATWTLPTASDNCSSGAELTLTSTHDSGDVFDLGVTEVIYTATDKSGNTISESFTVTVEDNENPVITDLPSDIVLSASSTCDASATWTLPTASDNCSSGDDLTLTSTHNSGDVFDLGVTEVVYTATDKSGNTISESFTVTVEDKENPVITNLPSDIVLSASSTCDATATWTLPTASDNCSSGAELTLTSTHNSGDVFGLGVTEVVYTATDKSGNTISESFTVTVEDKENPVIINLPSDIVLSTSSTCDAQATWTLPTASDNCSSGADLTLTSTHNSGDVFDLGVTEVVYTATDKSGNTISDSFTVTVEDNEKPVIVDLPSDIVLSASSSCDATATWTLPTATDNCSSGAELTLSSTHNSGDVFGLGVTEVVYTATDKSGNTISESFTVTVEDKEKPVIVDLPSDIVLSASSTCDAQATWTLPTASDNCSSGADLTLTSSHNSGDVFGLGVTEVVYTATDKSGNTISESFTVTVEDKENPVITNLPSDIVLSASSTCDASATWTLPSASDNCSSGADLTVTSTHDSGDVFGLGVTEVVYTATDNSGNTISESFTVTVEDNEKPVIVNLPSDIVLSASSTCDAQATWTLPTASDNCSSGAELTLTSTHDSGDVFGLGVTEVVYTATDNSGNTISESFTVTVEDKENPVIINLPTDIVLSASSTCDAAATWTLPTASDNCSSGAELTLTSTHNSGDVFGLGVTEVVYTATDKSGNTISDSFTVTVEDNENPVIINLPSDIVLSASSSCDAQATWTLPTASDNCSSGAELTLTSTHNSGDVFGLGVTEVVYTATDKSGNTISESFTVTVEDNEKPVIVNLPSDIVLSASSTCDATATWTLPTASDNCSSGAELTLTSTHNSGDVFGLGVTEVVYTATDNSGNTISDSFTVTVEDKENPTIVNLPSDIVVATTAGSCVAEVTWTPITGTDNCTFDRIELSHPSGSQFDVGVHTVTVTAYDIAGNTAEASFMVTVNPGDELEIVCADDISLMPDAGADFATLPVLEAPEVQAPCGKTFTLSSDAPATLPIGQHHVIWTATGEDGKSVTCRQGITVQNPADRGIIKSCPAEVTAFADDGECDAALELNTPVVNDWVLAPEITNDAPQFFPKGETIVTWSVKDQWGNVEICQQLVNVVIDPDKVLAFELSEELIANPNCVLKMPDLRDDVEVLLPCLPNTTLQQQPIAAELVQPERGKVQVTFTLLDENNQQVGQLLTSVPVNCIEKFEVPNMITPNGDGANDYLEIPTIESYNNTELQIFNRLGQQVYQQVNYSNDWDGRSQTGQPLQAGTYFYIIKLQGEKHQTGYLHIVL</sequence>
<dbReference type="SMART" id="SM00237">
    <property type="entry name" value="Calx_beta"/>
    <property type="match status" value="2"/>
</dbReference>
<dbReference type="InterPro" id="IPR035234">
    <property type="entry name" value="IgGFc-bd_N"/>
</dbReference>
<feature type="domain" description="HYR" evidence="4">
    <location>
        <begin position="2631"/>
        <end position="2713"/>
    </location>
</feature>
<dbReference type="Pfam" id="PF03160">
    <property type="entry name" value="Calx-beta"/>
    <property type="match status" value="3"/>
</dbReference>
<keyword evidence="2" id="KW-0677">Repeat</keyword>
<evidence type="ECO:0000313" key="6">
    <source>
        <dbReference type="Proteomes" id="UP001354989"/>
    </source>
</evidence>
<feature type="domain" description="HYR" evidence="4">
    <location>
        <begin position="2382"/>
        <end position="2464"/>
    </location>
</feature>
<proteinExistence type="predicted"/>
<dbReference type="InterPro" id="IPR026341">
    <property type="entry name" value="T9SS_type_B"/>
</dbReference>
<keyword evidence="1" id="KW-0732">Signal</keyword>
<dbReference type="Gene3D" id="2.60.40.10">
    <property type="entry name" value="Immunoglobulins"/>
    <property type="match status" value="16"/>
</dbReference>
<evidence type="ECO:0000313" key="5">
    <source>
        <dbReference type="EMBL" id="BDD01880.1"/>
    </source>
</evidence>
<dbReference type="Pfam" id="PF17963">
    <property type="entry name" value="Big_9"/>
    <property type="match status" value="3"/>
</dbReference>
<dbReference type="NCBIfam" id="TIGR04131">
    <property type="entry name" value="Bac_Flav_CTERM"/>
    <property type="match status" value="1"/>
</dbReference>
<feature type="domain" description="HYR" evidence="4">
    <location>
        <begin position="3040"/>
        <end position="3120"/>
    </location>
</feature>
<feature type="domain" description="HYR" evidence="4">
    <location>
        <begin position="1716"/>
        <end position="1800"/>
    </location>
</feature>
<feature type="domain" description="HYR" evidence="4">
    <location>
        <begin position="1884"/>
        <end position="1964"/>
    </location>
</feature>
<dbReference type="Pfam" id="PF02494">
    <property type="entry name" value="HYR"/>
    <property type="match status" value="18"/>
</dbReference>
<dbReference type="EMBL" id="AP025296">
    <property type="protein sequence ID" value="BDD01880.1"/>
    <property type="molecule type" value="Genomic_DNA"/>
</dbReference>
<accession>A0ABN6LFN2</accession>
<keyword evidence="5" id="KW-0614">Plasmid</keyword>
<feature type="domain" description="HYR" evidence="4">
    <location>
        <begin position="2465"/>
        <end position="2545"/>
    </location>
</feature>
<dbReference type="Pfam" id="PF17517">
    <property type="entry name" value="IgGFc_binding"/>
    <property type="match status" value="1"/>
</dbReference>
<keyword evidence="6" id="KW-1185">Reference proteome</keyword>
<reference evidence="5 6" key="1">
    <citation type="submission" date="2021-12" db="EMBL/GenBank/DDBJ databases">
        <title>Genome sequencing of bacteria with rrn-lacking chromosome and rrn-plasmid.</title>
        <authorList>
            <person name="Anda M."/>
            <person name="Iwasaki W."/>
        </authorList>
    </citation>
    <scope>NUCLEOTIDE SEQUENCE [LARGE SCALE GENOMIC DNA]</scope>
    <source>
        <strain evidence="5 6">NBRC 101262</strain>
        <plasmid evidence="5 6">pPP4</plasmid>
    </source>
</reference>
<evidence type="ECO:0000259" key="4">
    <source>
        <dbReference type="PROSITE" id="PS50825"/>
    </source>
</evidence>
<dbReference type="Gene3D" id="2.60.40.3440">
    <property type="match status" value="1"/>
</dbReference>
<dbReference type="SUPFAM" id="SSF141072">
    <property type="entry name" value="CalX-like"/>
    <property type="match status" value="3"/>
</dbReference>
<dbReference type="InterPro" id="IPR013783">
    <property type="entry name" value="Ig-like_fold"/>
</dbReference>
<dbReference type="PANTHER" id="PTHR24273">
    <property type="entry name" value="FI04643P-RELATED"/>
    <property type="match status" value="1"/>
</dbReference>
<feature type="domain" description="HYR" evidence="4">
    <location>
        <begin position="2297"/>
        <end position="2381"/>
    </location>
</feature>